<dbReference type="InterPro" id="IPR023209">
    <property type="entry name" value="DAO"/>
</dbReference>
<evidence type="ECO:0000256" key="7">
    <source>
        <dbReference type="ARBA" id="ARBA00039751"/>
    </source>
</evidence>
<evidence type="ECO:0000313" key="11">
    <source>
        <dbReference type="Proteomes" id="UP000013909"/>
    </source>
</evidence>
<dbReference type="Gene3D" id="3.40.50.720">
    <property type="entry name" value="NAD(P)-binding Rossmann-like Domain"/>
    <property type="match status" value="2"/>
</dbReference>
<dbReference type="PROSITE" id="PS00677">
    <property type="entry name" value="DAO"/>
    <property type="match status" value="1"/>
</dbReference>
<feature type="domain" description="FAD dependent oxidoreductase" evidence="9">
    <location>
        <begin position="55"/>
        <end position="121"/>
    </location>
</feature>
<comment type="caution">
    <text evidence="10">The sequence shown here is derived from an EMBL/GenBank/DDBJ whole genome shotgun (WGS) entry which is preliminary data.</text>
</comment>
<keyword evidence="3" id="KW-0285">Flavoprotein</keyword>
<dbReference type="InterPro" id="IPR006076">
    <property type="entry name" value="FAD-dep_OxRdtase"/>
</dbReference>
<proteinExistence type="inferred from homology"/>
<reference evidence="10 11" key="1">
    <citation type="submission" date="2013-02" db="EMBL/GenBank/DDBJ databases">
        <title>A novel strain isolated from Lonar lake, Maharashtra, India.</title>
        <authorList>
            <person name="Singh A."/>
        </authorList>
    </citation>
    <scope>NUCLEOTIDE SEQUENCE [LARGE SCALE GENOMIC DNA]</scope>
    <source>
        <strain evidence="10 11">AK24</strain>
    </source>
</reference>
<evidence type="ECO:0000256" key="5">
    <source>
        <dbReference type="ARBA" id="ARBA00023002"/>
    </source>
</evidence>
<dbReference type="GO" id="GO:0005737">
    <property type="term" value="C:cytoplasm"/>
    <property type="evidence" value="ECO:0007669"/>
    <property type="project" value="TreeGrafter"/>
</dbReference>
<evidence type="ECO:0000256" key="1">
    <source>
        <dbReference type="ARBA" id="ARBA00001974"/>
    </source>
</evidence>
<dbReference type="PANTHER" id="PTHR11530:SF11">
    <property type="entry name" value="D-ASPARTATE OXIDASE"/>
    <property type="match status" value="1"/>
</dbReference>
<dbReference type="PATRIC" id="fig|1288963.3.peg.2011"/>
<dbReference type="STRING" id="1232681.ADIS_2020"/>
<dbReference type="SUPFAM" id="SSF51971">
    <property type="entry name" value="Nucleotide-binding domain"/>
    <property type="match status" value="1"/>
</dbReference>
<gene>
    <name evidence="10" type="ORF">ADIS_2020</name>
</gene>
<keyword evidence="4" id="KW-0274">FAD</keyword>
<dbReference type="EMBL" id="AQHR01000054">
    <property type="protein sequence ID" value="EON77490.1"/>
    <property type="molecule type" value="Genomic_DNA"/>
</dbReference>
<feature type="domain" description="FAD dependent oxidoreductase" evidence="9">
    <location>
        <begin position="130"/>
        <end position="397"/>
    </location>
</feature>
<dbReference type="AlphaFoldDB" id="R7ZTP0"/>
<comment type="cofactor">
    <cofactor evidence="1">
        <name>FAD</name>
        <dbReference type="ChEBI" id="CHEBI:57692"/>
    </cofactor>
</comment>
<protein>
    <recommendedName>
        <fullName evidence="7">D-amino-acid oxidase</fullName>
        <ecNumber evidence="6">1.4.3.3</ecNumber>
    </recommendedName>
</protein>
<dbReference type="GO" id="GO:0019478">
    <property type="term" value="P:D-amino acid catabolic process"/>
    <property type="evidence" value="ECO:0007669"/>
    <property type="project" value="TreeGrafter"/>
</dbReference>
<organism evidence="10 11">
    <name type="scientific">Lunatimonas lonarensis</name>
    <dbReference type="NCBI Taxonomy" id="1232681"/>
    <lineage>
        <taxon>Bacteria</taxon>
        <taxon>Pseudomonadati</taxon>
        <taxon>Bacteroidota</taxon>
        <taxon>Cytophagia</taxon>
        <taxon>Cytophagales</taxon>
        <taxon>Cyclobacteriaceae</taxon>
    </lineage>
</organism>
<evidence type="ECO:0000256" key="4">
    <source>
        <dbReference type="ARBA" id="ARBA00022827"/>
    </source>
</evidence>
<dbReference type="PANTHER" id="PTHR11530">
    <property type="entry name" value="D-AMINO ACID OXIDASE"/>
    <property type="match status" value="1"/>
</dbReference>
<evidence type="ECO:0000313" key="10">
    <source>
        <dbReference type="EMBL" id="EON77490.1"/>
    </source>
</evidence>
<keyword evidence="5" id="KW-0560">Oxidoreductase</keyword>
<sequence length="400" mass="44532">MNYPITTPKTTNISYPMSHQRRDFIRKITVAAIGSSVLGTIVSAQAAITKDFAIHSKARLPKVKVSADRVIKETVGLRPFRQSGPRVETQELGKKTIVHNYGHGGSGWSLSWGTAMIATELVQQTNARQVGVMGCGVVGLATARTLQQNGYEVTIYTKDSYPNITSAMATGTWSPTSRLVHPSKVTPEFAAMYQRACTHSYRTFQRLLGLNQVVDWMDNYRVHSGEERRGDYSDELRSKLNTPAVDFYPKAEILSKKENPFTYPTVSRNPTTIFNIPAYLKMMRDDFLLAGGKIQNKTFSRPEDVDALPESCVVNCTGLGAQEIFGDEELMPVSGQLCFLIPQPELTYRANMGGVYFIPRRDGIMLGGNGIDGNWDTNPDPLVKEKYLSTVEEMMKHLRS</sequence>
<keyword evidence="11" id="KW-1185">Reference proteome</keyword>
<dbReference type="InterPro" id="IPR006181">
    <property type="entry name" value="D-amino_acid_oxidase_CS"/>
</dbReference>
<dbReference type="EC" id="1.4.3.3" evidence="6"/>
<accession>R7ZTP0</accession>
<dbReference type="Gene3D" id="3.30.9.10">
    <property type="entry name" value="D-Amino Acid Oxidase, subunit A, domain 2"/>
    <property type="match status" value="1"/>
</dbReference>
<evidence type="ECO:0000256" key="6">
    <source>
        <dbReference type="ARBA" id="ARBA00039101"/>
    </source>
</evidence>
<evidence type="ECO:0000256" key="3">
    <source>
        <dbReference type="ARBA" id="ARBA00022630"/>
    </source>
</evidence>
<comment type="similarity">
    <text evidence="2">Belongs to the DAMOX/DASOX family.</text>
</comment>
<dbReference type="GO" id="GO:0003884">
    <property type="term" value="F:D-amino-acid oxidase activity"/>
    <property type="evidence" value="ECO:0007669"/>
    <property type="project" value="UniProtKB-EC"/>
</dbReference>
<name>R7ZTP0_9BACT</name>
<evidence type="ECO:0000256" key="8">
    <source>
        <dbReference type="ARBA" id="ARBA00049547"/>
    </source>
</evidence>
<evidence type="ECO:0000256" key="2">
    <source>
        <dbReference type="ARBA" id="ARBA00006730"/>
    </source>
</evidence>
<evidence type="ECO:0000259" key="9">
    <source>
        <dbReference type="Pfam" id="PF01266"/>
    </source>
</evidence>
<dbReference type="Pfam" id="PF01266">
    <property type="entry name" value="DAO"/>
    <property type="match status" value="2"/>
</dbReference>
<dbReference type="GO" id="GO:0071949">
    <property type="term" value="F:FAD binding"/>
    <property type="evidence" value="ECO:0007669"/>
    <property type="project" value="InterPro"/>
</dbReference>
<dbReference type="Proteomes" id="UP000013909">
    <property type="component" value="Unassembled WGS sequence"/>
</dbReference>
<comment type="catalytic activity">
    <reaction evidence="8">
        <text>a D-alpha-amino acid + O2 + H2O = a 2-oxocarboxylate + H2O2 + NH4(+)</text>
        <dbReference type="Rhea" id="RHEA:21816"/>
        <dbReference type="ChEBI" id="CHEBI:15377"/>
        <dbReference type="ChEBI" id="CHEBI:15379"/>
        <dbReference type="ChEBI" id="CHEBI:16240"/>
        <dbReference type="ChEBI" id="CHEBI:28938"/>
        <dbReference type="ChEBI" id="CHEBI:35179"/>
        <dbReference type="ChEBI" id="CHEBI:59871"/>
        <dbReference type="EC" id="1.4.3.3"/>
    </reaction>
    <physiologicalReaction direction="left-to-right" evidence="8">
        <dbReference type="Rhea" id="RHEA:21817"/>
    </physiologicalReaction>
</comment>